<sequence>MTDAAAAATADEMEAARLGARLQQLIEQVSLAATQAACADTACSLASGAHALLRDVFVWEASLAEEVHAPTLQSAISGAASHLEPVLRLDLAAEDELAPGRLAAPTAAAVAAELPQPGECAACLAAAVELAQVLGRNAATASMQRSLMPAVMAALEALMRRGMWRAHADAVVADERRALDIVRLTVAQLRTLAVGLQLPPGRQPVGCTWPAAAGAASLLGSAPLVAALQRWFAAAGGASISAAVVAAAQLVQHMPLQEFPGETREPRSIFFLASLPAAASSAVLRFDADALLEALNALGNCVCCCPRLNGGPLPRICKHQADASCVHRALGGRHNILRTAAA</sequence>
<comment type="caution">
    <text evidence="1">The sequence shown here is derived from an EMBL/GenBank/DDBJ whole genome shotgun (WGS) entry which is preliminary data.</text>
</comment>
<dbReference type="EMBL" id="LHPG02000009">
    <property type="protein sequence ID" value="PRW56155.1"/>
    <property type="molecule type" value="Genomic_DNA"/>
</dbReference>
<name>A0A2P6TQ45_CHLSO</name>
<organism evidence="1 2">
    <name type="scientific">Chlorella sorokiniana</name>
    <name type="common">Freshwater green alga</name>
    <dbReference type="NCBI Taxonomy" id="3076"/>
    <lineage>
        <taxon>Eukaryota</taxon>
        <taxon>Viridiplantae</taxon>
        <taxon>Chlorophyta</taxon>
        <taxon>core chlorophytes</taxon>
        <taxon>Trebouxiophyceae</taxon>
        <taxon>Chlorellales</taxon>
        <taxon>Chlorellaceae</taxon>
        <taxon>Chlorella clade</taxon>
        <taxon>Chlorella</taxon>
    </lineage>
</organism>
<proteinExistence type="predicted"/>
<evidence type="ECO:0000313" key="2">
    <source>
        <dbReference type="Proteomes" id="UP000239899"/>
    </source>
</evidence>
<dbReference type="AlphaFoldDB" id="A0A2P6TQ45"/>
<gene>
    <name evidence="1" type="ORF">C2E21_5198</name>
</gene>
<accession>A0A2P6TQ45</accession>
<evidence type="ECO:0000313" key="1">
    <source>
        <dbReference type="EMBL" id="PRW56155.1"/>
    </source>
</evidence>
<dbReference type="Proteomes" id="UP000239899">
    <property type="component" value="Unassembled WGS sequence"/>
</dbReference>
<reference evidence="1 2" key="1">
    <citation type="journal article" date="2018" name="Plant J.">
        <title>Genome sequences of Chlorella sorokiniana UTEX 1602 and Micractinium conductrix SAG 241.80: implications to maltose excretion by a green alga.</title>
        <authorList>
            <person name="Arriola M.B."/>
            <person name="Velmurugan N."/>
            <person name="Zhang Y."/>
            <person name="Plunkett M.H."/>
            <person name="Hondzo H."/>
            <person name="Barney B.M."/>
        </authorList>
    </citation>
    <scope>NUCLEOTIDE SEQUENCE [LARGE SCALE GENOMIC DNA]</scope>
    <source>
        <strain evidence="2">UTEX 1602</strain>
    </source>
</reference>
<keyword evidence="2" id="KW-1185">Reference proteome</keyword>
<protein>
    <submittedName>
        <fullName evidence="1">Uncharacterized protein</fullName>
    </submittedName>
</protein>